<gene>
    <name evidence="2" type="ORF">EJC50_17525</name>
</gene>
<evidence type="ECO:0000313" key="3">
    <source>
        <dbReference type="Proteomes" id="UP000272528"/>
    </source>
</evidence>
<dbReference type="AlphaFoldDB" id="A0A3S9A6B3"/>
<dbReference type="Gene3D" id="3.30.70.100">
    <property type="match status" value="1"/>
</dbReference>
<dbReference type="SUPFAM" id="SSF54909">
    <property type="entry name" value="Dimeric alpha+beta barrel"/>
    <property type="match status" value="1"/>
</dbReference>
<dbReference type="RefSeq" id="WP_126016975.1">
    <property type="nucleotide sequence ID" value="NZ_CP034437.1"/>
</dbReference>
<protein>
    <submittedName>
        <fullName evidence="2">NIPSNAP family protein</fullName>
    </submittedName>
</protein>
<evidence type="ECO:0000259" key="1">
    <source>
        <dbReference type="Pfam" id="PF07978"/>
    </source>
</evidence>
<proteinExistence type="predicted"/>
<evidence type="ECO:0000313" key="2">
    <source>
        <dbReference type="EMBL" id="AZN41268.1"/>
    </source>
</evidence>
<dbReference type="InterPro" id="IPR012577">
    <property type="entry name" value="NIPSNAP"/>
</dbReference>
<feature type="domain" description="NIPSNAP" evidence="1">
    <location>
        <begin position="3"/>
        <end position="103"/>
    </location>
</feature>
<dbReference type="OrthoDB" id="9809695at2"/>
<dbReference type="EMBL" id="CP034437">
    <property type="protein sequence ID" value="AZN41268.1"/>
    <property type="molecule type" value="Genomic_DNA"/>
</dbReference>
<organism evidence="2 3">
    <name type="scientific">Paenibacillus albus</name>
    <dbReference type="NCBI Taxonomy" id="2495582"/>
    <lineage>
        <taxon>Bacteria</taxon>
        <taxon>Bacillati</taxon>
        <taxon>Bacillota</taxon>
        <taxon>Bacilli</taxon>
        <taxon>Bacillales</taxon>
        <taxon>Paenibacillaceae</taxon>
        <taxon>Paenibacillus</taxon>
    </lineage>
</organism>
<dbReference type="KEGG" id="palb:EJC50_17525"/>
<name>A0A3S9A6B3_9BACL</name>
<sequence length="107" mass="13041">MIYELRVYDMHPGKMKAIQERFDNHVIALFAKHGMKITHFWADLDEAKNRLYYIVEHDSLELRNENYERFRSDPEWIELRRVTEQNGPLVLKQESFFMQDVAFFTNK</sequence>
<keyword evidence="3" id="KW-1185">Reference proteome</keyword>
<reference evidence="3" key="1">
    <citation type="submission" date="2018-12" db="EMBL/GenBank/DDBJ databases">
        <title>Genome sequence of Peanibacillus sp.</title>
        <authorList>
            <person name="Subramani G."/>
            <person name="Srinivasan S."/>
            <person name="Kim M.K."/>
        </authorList>
    </citation>
    <scope>NUCLEOTIDE SEQUENCE [LARGE SCALE GENOMIC DNA]</scope>
    <source>
        <strain evidence="3">18JY67-1</strain>
    </source>
</reference>
<dbReference type="Pfam" id="PF07978">
    <property type="entry name" value="NIPSNAP"/>
    <property type="match status" value="1"/>
</dbReference>
<dbReference type="Proteomes" id="UP000272528">
    <property type="component" value="Chromosome"/>
</dbReference>
<dbReference type="InterPro" id="IPR011008">
    <property type="entry name" value="Dimeric_a/b-barrel"/>
</dbReference>
<accession>A0A3S9A6B3</accession>